<evidence type="ECO:0000256" key="1">
    <source>
        <dbReference type="SAM" id="MobiDB-lite"/>
    </source>
</evidence>
<keyword evidence="3" id="KW-1185">Reference proteome</keyword>
<protein>
    <submittedName>
        <fullName evidence="2">Uncharacterized protein</fullName>
    </submittedName>
</protein>
<proteinExistence type="predicted"/>
<accession>K0SQH5</accession>
<name>K0SQH5_THAOC</name>
<feature type="compositionally biased region" description="Acidic residues" evidence="1">
    <location>
        <begin position="15"/>
        <end position="24"/>
    </location>
</feature>
<dbReference type="EMBL" id="AGNL01013521">
    <property type="protein sequence ID" value="EJK67204.1"/>
    <property type="molecule type" value="Genomic_DNA"/>
</dbReference>
<evidence type="ECO:0000313" key="3">
    <source>
        <dbReference type="Proteomes" id="UP000266841"/>
    </source>
</evidence>
<comment type="caution">
    <text evidence="2">The sequence shown here is derived from an EMBL/GenBank/DDBJ whole genome shotgun (WGS) entry which is preliminary data.</text>
</comment>
<evidence type="ECO:0000313" key="2">
    <source>
        <dbReference type="EMBL" id="EJK67204.1"/>
    </source>
</evidence>
<dbReference type="AlphaFoldDB" id="K0SQH5"/>
<dbReference type="Proteomes" id="UP000266841">
    <property type="component" value="Unassembled WGS sequence"/>
</dbReference>
<feature type="non-terminal residue" evidence="2">
    <location>
        <position position="36"/>
    </location>
</feature>
<gene>
    <name evidence="2" type="ORF">THAOC_11794</name>
</gene>
<feature type="region of interest" description="Disordered" evidence="1">
    <location>
        <begin position="1"/>
        <end position="36"/>
    </location>
</feature>
<organism evidence="2 3">
    <name type="scientific">Thalassiosira oceanica</name>
    <name type="common">Marine diatom</name>
    <dbReference type="NCBI Taxonomy" id="159749"/>
    <lineage>
        <taxon>Eukaryota</taxon>
        <taxon>Sar</taxon>
        <taxon>Stramenopiles</taxon>
        <taxon>Ochrophyta</taxon>
        <taxon>Bacillariophyta</taxon>
        <taxon>Coscinodiscophyceae</taxon>
        <taxon>Thalassiosirophycidae</taxon>
        <taxon>Thalassiosirales</taxon>
        <taxon>Thalassiosiraceae</taxon>
        <taxon>Thalassiosira</taxon>
    </lineage>
</organism>
<sequence length="36" mass="3405">MDGASLPLATLPEAGEADDYDGDDSSSSSSGGGDSA</sequence>
<reference evidence="2 3" key="1">
    <citation type="journal article" date="2012" name="Genome Biol.">
        <title>Genome and low-iron response of an oceanic diatom adapted to chronic iron limitation.</title>
        <authorList>
            <person name="Lommer M."/>
            <person name="Specht M."/>
            <person name="Roy A.S."/>
            <person name="Kraemer L."/>
            <person name="Andreson R."/>
            <person name="Gutowska M.A."/>
            <person name="Wolf J."/>
            <person name="Bergner S.V."/>
            <person name="Schilhabel M.B."/>
            <person name="Klostermeier U.C."/>
            <person name="Beiko R.G."/>
            <person name="Rosenstiel P."/>
            <person name="Hippler M."/>
            <person name="Laroche J."/>
        </authorList>
    </citation>
    <scope>NUCLEOTIDE SEQUENCE [LARGE SCALE GENOMIC DNA]</scope>
    <source>
        <strain evidence="2 3">CCMP1005</strain>
    </source>
</reference>